<evidence type="ECO:0000256" key="3">
    <source>
        <dbReference type="ARBA" id="ARBA00023014"/>
    </source>
</evidence>
<evidence type="ECO:0000259" key="5">
    <source>
        <dbReference type="PROSITE" id="PS51379"/>
    </source>
</evidence>
<dbReference type="InterPro" id="IPR008254">
    <property type="entry name" value="Flavodoxin/NO_synth"/>
</dbReference>
<proteinExistence type="predicted"/>
<feature type="domain" description="4Fe-4S ferredoxin-type" evidence="5">
    <location>
        <begin position="215"/>
        <end position="243"/>
    </location>
</feature>
<sequence>MNTIIYYFTGTGNSLKVSKDLSQHLDNTELIQIRQEWLSQKLFTDADNIGFVVPTIFSGIPKLVDQFIKQLDIRKKSPYIFVISNHGDPKGIGIVFEQIQKLIAEKGHSLAACFDIRMPHNVPEKDHLTTNDEKKRLFQEETIRIPIIAESIRKAELIPHKHKKIKNIFERMIYNGAYKSTGSLDKGFYANERCINCATCSRICPAQNIGMKDGRPKWKQDNCQLCFGCLQWCPKEAIQYNKRTIGIERYHHPQIKAKELFYKKFE</sequence>
<evidence type="ECO:0000259" key="4">
    <source>
        <dbReference type="PROSITE" id="PS50902"/>
    </source>
</evidence>
<protein>
    <submittedName>
        <fullName evidence="6">EFR1 family ferrodoxin</fullName>
    </submittedName>
</protein>
<dbReference type="EMBL" id="JAENHN010000053">
    <property type="protein sequence ID" value="MBK1812828.1"/>
    <property type="molecule type" value="Genomic_DNA"/>
</dbReference>
<name>A0ABS1ETX4_9CLOT</name>
<dbReference type="InterPro" id="IPR017900">
    <property type="entry name" value="4Fe4S_Fe_S_CS"/>
</dbReference>
<keyword evidence="1" id="KW-0479">Metal-binding</keyword>
<dbReference type="PROSITE" id="PS00198">
    <property type="entry name" value="4FE4S_FER_1"/>
    <property type="match status" value="1"/>
</dbReference>
<dbReference type="InterPro" id="IPR017896">
    <property type="entry name" value="4Fe4S_Fe-S-bd"/>
</dbReference>
<comment type="caution">
    <text evidence="6">The sequence shown here is derived from an EMBL/GenBank/DDBJ whole genome shotgun (WGS) entry which is preliminary data.</text>
</comment>
<dbReference type="InterPro" id="IPR029039">
    <property type="entry name" value="Flavoprotein-like_sf"/>
</dbReference>
<keyword evidence="2" id="KW-0408">Iron</keyword>
<dbReference type="Gene3D" id="3.40.50.360">
    <property type="match status" value="1"/>
</dbReference>
<gene>
    <name evidence="6" type="ORF">JHL18_19590</name>
</gene>
<dbReference type="PROSITE" id="PS50902">
    <property type="entry name" value="FLAVODOXIN_LIKE"/>
    <property type="match status" value="1"/>
</dbReference>
<keyword evidence="3" id="KW-0411">Iron-sulfur</keyword>
<accession>A0ABS1ETX4</accession>
<dbReference type="SUPFAM" id="SSF54862">
    <property type="entry name" value="4Fe-4S ferredoxins"/>
    <property type="match status" value="1"/>
</dbReference>
<dbReference type="InterPro" id="IPR047964">
    <property type="entry name" value="EFR1-like"/>
</dbReference>
<feature type="domain" description="Flavodoxin-like" evidence="4">
    <location>
        <begin position="3"/>
        <end position="138"/>
    </location>
</feature>
<evidence type="ECO:0000313" key="6">
    <source>
        <dbReference type="EMBL" id="MBK1812828.1"/>
    </source>
</evidence>
<dbReference type="SUPFAM" id="SSF52218">
    <property type="entry name" value="Flavoproteins"/>
    <property type="match status" value="1"/>
</dbReference>
<dbReference type="Proteomes" id="UP000596739">
    <property type="component" value="Unassembled WGS sequence"/>
</dbReference>
<feature type="domain" description="4Fe-4S ferredoxin-type" evidence="5">
    <location>
        <begin position="185"/>
        <end position="214"/>
    </location>
</feature>
<dbReference type="Pfam" id="PF13237">
    <property type="entry name" value="Fer4_10"/>
    <property type="match status" value="1"/>
</dbReference>
<evidence type="ECO:0000313" key="7">
    <source>
        <dbReference type="Proteomes" id="UP000596739"/>
    </source>
</evidence>
<evidence type="ECO:0000256" key="2">
    <source>
        <dbReference type="ARBA" id="ARBA00023004"/>
    </source>
</evidence>
<reference evidence="7" key="1">
    <citation type="submission" date="2021-01" db="EMBL/GenBank/DDBJ databases">
        <title>Genome public.</title>
        <authorList>
            <person name="Liu C."/>
            <person name="Sun Q."/>
        </authorList>
    </citation>
    <scope>NUCLEOTIDE SEQUENCE [LARGE SCALE GENOMIC DNA]</scope>
    <source>
        <strain evidence="7">YIM B02505</strain>
    </source>
</reference>
<dbReference type="RefSeq" id="WP_200272399.1">
    <property type="nucleotide sequence ID" value="NZ_JAENHN010000053.1"/>
</dbReference>
<dbReference type="NCBIfam" id="NF038196">
    <property type="entry name" value="ferrodoxin_EFR1"/>
    <property type="match status" value="1"/>
</dbReference>
<organism evidence="6 7">
    <name type="scientific">Clostridium yunnanense</name>
    <dbReference type="NCBI Taxonomy" id="2800325"/>
    <lineage>
        <taxon>Bacteria</taxon>
        <taxon>Bacillati</taxon>
        <taxon>Bacillota</taxon>
        <taxon>Clostridia</taxon>
        <taxon>Eubacteriales</taxon>
        <taxon>Clostridiaceae</taxon>
        <taxon>Clostridium</taxon>
    </lineage>
</organism>
<evidence type="ECO:0000256" key="1">
    <source>
        <dbReference type="ARBA" id="ARBA00022723"/>
    </source>
</evidence>
<dbReference type="Gene3D" id="3.30.70.20">
    <property type="match status" value="1"/>
</dbReference>
<keyword evidence="7" id="KW-1185">Reference proteome</keyword>
<dbReference type="PROSITE" id="PS51379">
    <property type="entry name" value="4FE4S_FER_2"/>
    <property type="match status" value="2"/>
</dbReference>